<gene>
    <name evidence="3" type="ORF">GCM10022399_22950</name>
</gene>
<proteinExistence type="predicted"/>
<evidence type="ECO:0000313" key="3">
    <source>
        <dbReference type="EMBL" id="GAA3705600.1"/>
    </source>
</evidence>
<protein>
    <recommendedName>
        <fullName evidence="5">DUF1206 domain-containing protein</fullName>
    </recommendedName>
</protein>
<evidence type="ECO:0000256" key="1">
    <source>
        <dbReference type="SAM" id="MobiDB-lite"/>
    </source>
</evidence>
<evidence type="ECO:0000256" key="2">
    <source>
        <dbReference type="SAM" id="Phobius"/>
    </source>
</evidence>
<feature type="transmembrane region" description="Helical" evidence="2">
    <location>
        <begin position="77"/>
        <end position="98"/>
    </location>
</feature>
<keyword evidence="2" id="KW-0812">Transmembrane</keyword>
<sequence>MDARVITWFLGPVVLLAVVVNLARWVGAGRLDAFASRARRRATLGSVVGALLAYAVAQGGVDRVDASSSGEGATAHPAVPALAAVAGIVVAALFERWAPRVPWPGSRREASLGIRRGTESVRLTRHYVAGLVLCAVGLVVGWVTSGPDGRSGLRAWEGVVVTTTSSYPGRAYTLGTLGGLALLAAVTWLALGAVDSRPAFVDDPELDRALRLGARVRVLRWSAAGALVTAAGLCLTIGPSLNDVTQRLRGAVEVAGMPAAPVAPGDWTQNVAFALTALGVVALAVALFSLLWDAPAVPRSRRPKQPAASPVSPVSRVSPGSPVSPEGLRSR</sequence>
<feature type="transmembrane region" description="Helical" evidence="2">
    <location>
        <begin position="171"/>
        <end position="191"/>
    </location>
</feature>
<feature type="region of interest" description="Disordered" evidence="1">
    <location>
        <begin position="299"/>
        <end position="331"/>
    </location>
</feature>
<feature type="transmembrane region" description="Helical" evidence="2">
    <location>
        <begin position="126"/>
        <end position="144"/>
    </location>
</feature>
<comment type="caution">
    <text evidence="3">The sequence shown here is derived from an EMBL/GenBank/DDBJ whole genome shotgun (WGS) entry which is preliminary data.</text>
</comment>
<reference evidence="4" key="1">
    <citation type="journal article" date="2019" name="Int. J. Syst. Evol. Microbiol.">
        <title>The Global Catalogue of Microorganisms (GCM) 10K type strain sequencing project: providing services to taxonomists for standard genome sequencing and annotation.</title>
        <authorList>
            <consortium name="The Broad Institute Genomics Platform"/>
            <consortium name="The Broad Institute Genome Sequencing Center for Infectious Disease"/>
            <person name="Wu L."/>
            <person name="Ma J."/>
        </authorList>
    </citation>
    <scope>NUCLEOTIDE SEQUENCE [LARGE SCALE GENOMIC DNA]</scope>
    <source>
        <strain evidence="4">JCM 17125</strain>
    </source>
</reference>
<feature type="compositionally biased region" description="Low complexity" evidence="1">
    <location>
        <begin position="306"/>
        <end position="325"/>
    </location>
</feature>
<keyword evidence="4" id="KW-1185">Reference proteome</keyword>
<keyword evidence="2" id="KW-0472">Membrane</keyword>
<dbReference type="Proteomes" id="UP001501468">
    <property type="component" value="Unassembled WGS sequence"/>
</dbReference>
<feature type="transmembrane region" description="Helical" evidence="2">
    <location>
        <begin position="271"/>
        <end position="292"/>
    </location>
</feature>
<dbReference type="EMBL" id="BAABDC010000003">
    <property type="protein sequence ID" value="GAA3705600.1"/>
    <property type="molecule type" value="Genomic_DNA"/>
</dbReference>
<evidence type="ECO:0008006" key="5">
    <source>
        <dbReference type="Google" id="ProtNLM"/>
    </source>
</evidence>
<feature type="transmembrane region" description="Helical" evidence="2">
    <location>
        <begin position="6"/>
        <end position="26"/>
    </location>
</feature>
<accession>A0ABP7DGX7</accession>
<feature type="transmembrane region" description="Helical" evidence="2">
    <location>
        <begin position="218"/>
        <end position="238"/>
    </location>
</feature>
<dbReference type="RefSeq" id="WP_344946104.1">
    <property type="nucleotide sequence ID" value="NZ_BAABDC010000003.1"/>
</dbReference>
<organism evidence="3 4">
    <name type="scientific">Terrabacter ginsenosidimutans</name>
    <dbReference type="NCBI Taxonomy" id="490575"/>
    <lineage>
        <taxon>Bacteria</taxon>
        <taxon>Bacillati</taxon>
        <taxon>Actinomycetota</taxon>
        <taxon>Actinomycetes</taxon>
        <taxon>Micrococcales</taxon>
        <taxon>Intrasporangiaceae</taxon>
        <taxon>Terrabacter</taxon>
    </lineage>
</organism>
<name>A0ABP7DGX7_9MICO</name>
<feature type="transmembrane region" description="Helical" evidence="2">
    <location>
        <begin position="38"/>
        <end position="57"/>
    </location>
</feature>
<keyword evidence="2" id="KW-1133">Transmembrane helix</keyword>
<evidence type="ECO:0000313" key="4">
    <source>
        <dbReference type="Proteomes" id="UP001501468"/>
    </source>
</evidence>